<feature type="compositionally biased region" description="Low complexity" evidence="10">
    <location>
        <begin position="353"/>
        <end position="362"/>
    </location>
</feature>
<dbReference type="CDD" id="cd00130">
    <property type="entry name" value="PAS"/>
    <property type="match status" value="2"/>
</dbReference>
<feature type="compositionally biased region" description="Polar residues" evidence="10">
    <location>
        <begin position="343"/>
        <end position="352"/>
    </location>
</feature>
<dbReference type="SUPFAM" id="SSF55785">
    <property type="entry name" value="PYP-like sensor domain (PAS domain)"/>
    <property type="match status" value="2"/>
</dbReference>
<keyword evidence="3" id="KW-0677">Repeat</keyword>
<feature type="compositionally biased region" description="Low complexity" evidence="10">
    <location>
        <begin position="369"/>
        <end position="379"/>
    </location>
</feature>
<evidence type="ECO:0000313" key="14">
    <source>
        <dbReference type="Proteomes" id="UP000821853"/>
    </source>
</evidence>
<evidence type="ECO:0000256" key="3">
    <source>
        <dbReference type="ARBA" id="ARBA00022737"/>
    </source>
</evidence>
<feature type="domain" description="PAS" evidence="11">
    <location>
        <begin position="235"/>
        <end position="272"/>
    </location>
</feature>
<evidence type="ECO:0000256" key="9">
    <source>
        <dbReference type="ARBA" id="ARBA00023242"/>
    </source>
</evidence>
<evidence type="ECO:0000256" key="1">
    <source>
        <dbReference type="ARBA" id="ARBA00004123"/>
    </source>
</evidence>
<keyword evidence="9" id="KW-0539">Nucleus</keyword>
<organism evidence="13 14">
    <name type="scientific">Haemaphysalis longicornis</name>
    <name type="common">Bush tick</name>
    <dbReference type="NCBI Taxonomy" id="44386"/>
    <lineage>
        <taxon>Eukaryota</taxon>
        <taxon>Metazoa</taxon>
        <taxon>Ecdysozoa</taxon>
        <taxon>Arthropoda</taxon>
        <taxon>Chelicerata</taxon>
        <taxon>Arachnida</taxon>
        <taxon>Acari</taxon>
        <taxon>Parasitiformes</taxon>
        <taxon>Ixodida</taxon>
        <taxon>Ixodoidea</taxon>
        <taxon>Ixodidae</taxon>
        <taxon>Haemaphysalinae</taxon>
        <taxon>Haemaphysalis</taxon>
    </lineage>
</organism>
<dbReference type="OrthoDB" id="6021714at2759"/>
<dbReference type="GO" id="GO:0045944">
    <property type="term" value="P:positive regulation of transcription by RNA polymerase II"/>
    <property type="evidence" value="ECO:0007669"/>
    <property type="project" value="UniProtKB-ARBA"/>
</dbReference>
<dbReference type="Pfam" id="PF23171">
    <property type="entry name" value="bHLH_HIF1A"/>
    <property type="match status" value="1"/>
</dbReference>
<evidence type="ECO:0000256" key="4">
    <source>
        <dbReference type="ARBA" id="ARBA00022782"/>
    </source>
</evidence>
<dbReference type="InterPro" id="IPR013767">
    <property type="entry name" value="PAS_fold"/>
</dbReference>
<dbReference type="PROSITE" id="PS50112">
    <property type="entry name" value="PAS"/>
    <property type="match status" value="2"/>
</dbReference>
<dbReference type="FunFam" id="3.30.450.20:FF:000047">
    <property type="entry name" value="SIM bHLH transcription factor 2"/>
    <property type="match status" value="1"/>
</dbReference>
<accession>A0A9J6H3K5</accession>
<evidence type="ECO:0000313" key="13">
    <source>
        <dbReference type="EMBL" id="KAH9381601.1"/>
    </source>
</evidence>
<evidence type="ECO:0000256" key="7">
    <source>
        <dbReference type="ARBA" id="ARBA00023125"/>
    </source>
</evidence>
<dbReference type="SMART" id="SM00086">
    <property type="entry name" value="PAC"/>
    <property type="match status" value="1"/>
</dbReference>
<evidence type="ECO:0000256" key="6">
    <source>
        <dbReference type="ARBA" id="ARBA00023015"/>
    </source>
</evidence>
<keyword evidence="14" id="KW-1185">Reference proteome</keyword>
<feature type="region of interest" description="Disordered" evidence="10">
    <location>
        <begin position="532"/>
        <end position="572"/>
    </location>
</feature>
<comment type="subcellular location">
    <subcellularLocation>
        <location evidence="1">Nucleus</location>
    </subcellularLocation>
</comment>
<gene>
    <name evidence="13" type="ORF">HPB48_000694</name>
</gene>
<dbReference type="Pfam" id="PF00989">
    <property type="entry name" value="PAS"/>
    <property type="match status" value="1"/>
</dbReference>
<feature type="region of interest" description="Disordered" evidence="10">
    <location>
        <begin position="343"/>
        <end position="391"/>
    </location>
</feature>
<dbReference type="GO" id="GO:0005634">
    <property type="term" value="C:nucleus"/>
    <property type="evidence" value="ECO:0007669"/>
    <property type="project" value="UniProtKB-SubCell"/>
</dbReference>
<dbReference type="SMART" id="SM00353">
    <property type="entry name" value="HLH"/>
    <property type="match status" value="1"/>
</dbReference>
<dbReference type="GO" id="GO:0007399">
    <property type="term" value="P:nervous system development"/>
    <property type="evidence" value="ECO:0007669"/>
    <property type="project" value="UniProtKB-KW"/>
</dbReference>
<dbReference type="FunFam" id="3.30.450.20:FF:000017">
    <property type="entry name" value="SIM bHLH transcription factor 2"/>
    <property type="match status" value="1"/>
</dbReference>
<keyword evidence="4" id="KW-0221">Differentiation</keyword>
<feature type="compositionally biased region" description="Polar residues" evidence="10">
    <location>
        <begin position="611"/>
        <end position="623"/>
    </location>
</feature>
<dbReference type="Gene3D" id="3.30.450.20">
    <property type="entry name" value="PAS domain"/>
    <property type="match status" value="2"/>
</dbReference>
<protein>
    <submittedName>
        <fullName evidence="13">Uncharacterized protein</fullName>
    </submittedName>
</protein>
<dbReference type="OMA" id="VRHYSMD"/>
<dbReference type="GO" id="GO:0046983">
    <property type="term" value="F:protein dimerization activity"/>
    <property type="evidence" value="ECO:0007669"/>
    <property type="project" value="InterPro"/>
</dbReference>
<dbReference type="GO" id="GO:0000977">
    <property type="term" value="F:RNA polymerase II transcription regulatory region sequence-specific DNA binding"/>
    <property type="evidence" value="ECO:0007669"/>
    <property type="project" value="TreeGrafter"/>
</dbReference>
<keyword evidence="2" id="KW-0217">Developmental protein</keyword>
<evidence type="ECO:0000256" key="2">
    <source>
        <dbReference type="ARBA" id="ARBA00022473"/>
    </source>
</evidence>
<dbReference type="SUPFAM" id="SSF47459">
    <property type="entry name" value="HLH, helix-loop-helix DNA-binding domain"/>
    <property type="match status" value="1"/>
</dbReference>
<feature type="region of interest" description="Disordered" evidence="10">
    <location>
        <begin position="585"/>
        <end position="637"/>
    </location>
</feature>
<evidence type="ECO:0000256" key="8">
    <source>
        <dbReference type="ARBA" id="ARBA00023163"/>
    </source>
</evidence>
<feature type="compositionally biased region" description="Low complexity" evidence="10">
    <location>
        <begin position="533"/>
        <end position="544"/>
    </location>
</feature>
<keyword evidence="8" id="KW-0804">Transcription</keyword>
<keyword evidence="6" id="KW-0805">Transcription regulation</keyword>
<dbReference type="InterPro" id="IPR035965">
    <property type="entry name" value="PAS-like_dom_sf"/>
</dbReference>
<dbReference type="InterPro" id="IPR001610">
    <property type="entry name" value="PAC"/>
</dbReference>
<dbReference type="AlphaFoldDB" id="A0A9J6H3K5"/>
<dbReference type="GO" id="GO:0000981">
    <property type="term" value="F:DNA-binding transcription factor activity, RNA polymerase II-specific"/>
    <property type="evidence" value="ECO:0007669"/>
    <property type="project" value="TreeGrafter"/>
</dbReference>
<keyword evidence="5" id="KW-0524">Neurogenesis</keyword>
<dbReference type="GO" id="GO:0030154">
    <property type="term" value="P:cell differentiation"/>
    <property type="evidence" value="ECO:0007669"/>
    <property type="project" value="UniProtKB-KW"/>
</dbReference>
<dbReference type="Proteomes" id="UP000821853">
    <property type="component" value="Chromosome 9"/>
</dbReference>
<sequence length="756" mass="81506">MKEKSKNAARSRREKENAEFVELGQLLPLPAAITSQLDKASIIRLTTSYLKMRALFPDGLGDSWGSCPPVITSRDGAIKELGSHLLQTLDGFVFVVAPDGKIMYISETASVHLGLSQVELTGNSIYEYIHPADHDEMTAVLTMQSALPHPHSAQELEVDRSFFVRMKCVLAKRNAGLTAGGYKVIHCSGYVKVRHYSMDAAPYDGCYQNLGLVAVGHSLPPSAITEIKMYANMFMFRASLDLKLIFLDARVAPLTGYEPQDLIEKTLYHYIHGYDCLHMRYSHHTLLLKGQVTTKYYRFLSKEGGWVWMQSYATIVHNSRSSRPHCIVSVNYVLSEPQAQDIQLQTHQTRTKPSPCSSSSYSGTDAIPSSTASSSSKPLGGKGKSTKGKCRRSPYYCRTDAVEACANGGSAGGNAVGQPCYEPNTTNSYGNEFLSTYVLPFAEDRWMGPYALPQVDSTGCSSPQTRGVITAASYGSVPEERYMTRTDMDSFSGYGDCSALGPDVADEGVNGSSRLGSLLQCADIYSAKEPALSSSSSCSRSSGSTHDLVASPGNTSMFHHRPYSAHSDSTLSESDLEGLQALPQVTQVHSCSSTRRSPCSSRSAPDGSPGPVNNKSESATPTPVTLPLDEAGSGGHTTGAILQAVTSYQRPPLDGSSSSSPSGIIKASVDAYEGLEPPVDVFAIYGQRLASGEYDSAARFLLPSCERTPVTHVAYRQDTPSSPTTSFVGATSRQQPGYTSVIVDAQQYHVSNGFVH</sequence>
<evidence type="ECO:0000259" key="11">
    <source>
        <dbReference type="PROSITE" id="PS50112"/>
    </source>
</evidence>
<dbReference type="PROSITE" id="PS50888">
    <property type="entry name" value="BHLH"/>
    <property type="match status" value="1"/>
</dbReference>
<evidence type="ECO:0000256" key="5">
    <source>
        <dbReference type="ARBA" id="ARBA00022902"/>
    </source>
</evidence>
<dbReference type="PANTHER" id="PTHR23043">
    <property type="entry name" value="HYPOXIA-INDUCIBLE FACTOR 1 ALPHA"/>
    <property type="match status" value="1"/>
</dbReference>
<feature type="compositionally biased region" description="Low complexity" evidence="10">
    <location>
        <begin position="590"/>
        <end position="603"/>
    </location>
</feature>
<dbReference type="SMART" id="SM00091">
    <property type="entry name" value="PAS"/>
    <property type="match status" value="2"/>
</dbReference>
<comment type="caution">
    <text evidence="13">The sequence shown here is derived from an EMBL/GenBank/DDBJ whole genome shotgun (WGS) entry which is preliminary data.</text>
</comment>
<proteinExistence type="predicted"/>
<dbReference type="InterPro" id="IPR011598">
    <property type="entry name" value="bHLH_dom"/>
</dbReference>
<dbReference type="EMBL" id="JABSTR010000011">
    <property type="protein sequence ID" value="KAH9381601.1"/>
    <property type="molecule type" value="Genomic_DNA"/>
</dbReference>
<feature type="domain" description="BHLH" evidence="12">
    <location>
        <begin position="1"/>
        <end position="53"/>
    </location>
</feature>
<feature type="domain" description="PAS" evidence="11">
    <location>
        <begin position="78"/>
        <end position="150"/>
    </location>
</feature>
<dbReference type="InterPro" id="IPR036638">
    <property type="entry name" value="HLH_DNA-bd_sf"/>
</dbReference>
<evidence type="ECO:0000256" key="10">
    <source>
        <dbReference type="SAM" id="MobiDB-lite"/>
    </source>
</evidence>
<dbReference type="InterPro" id="IPR013655">
    <property type="entry name" value="PAS_fold_3"/>
</dbReference>
<reference evidence="13 14" key="1">
    <citation type="journal article" date="2020" name="Cell">
        <title>Large-Scale Comparative Analyses of Tick Genomes Elucidate Their Genetic Diversity and Vector Capacities.</title>
        <authorList>
            <consortium name="Tick Genome and Microbiome Consortium (TIGMIC)"/>
            <person name="Jia N."/>
            <person name="Wang J."/>
            <person name="Shi W."/>
            <person name="Du L."/>
            <person name="Sun Y."/>
            <person name="Zhan W."/>
            <person name="Jiang J.F."/>
            <person name="Wang Q."/>
            <person name="Zhang B."/>
            <person name="Ji P."/>
            <person name="Bell-Sakyi L."/>
            <person name="Cui X.M."/>
            <person name="Yuan T.T."/>
            <person name="Jiang B.G."/>
            <person name="Yang W.F."/>
            <person name="Lam T.T."/>
            <person name="Chang Q.C."/>
            <person name="Ding S.J."/>
            <person name="Wang X.J."/>
            <person name="Zhu J.G."/>
            <person name="Ruan X.D."/>
            <person name="Zhao L."/>
            <person name="Wei J.T."/>
            <person name="Ye R.Z."/>
            <person name="Que T.C."/>
            <person name="Du C.H."/>
            <person name="Zhou Y.H."/>
            <person name="Cheng J.X."/>
            <person name="Dai P.F."/>
            <person name="Guo W.B."/>
            <person name="Han X.H."/>
            <person name="Huang E.J."/>
            <person name="Li L.F."/>
            <person name="Wei W."/>
            <person name="Gao Y.C."/>
            <person name="Liu J.Z."/>
            <person name="Shao H.Z."/>
            <person name="Wang X."/>
            <person name="Wang C.C."/>
            <person name="Yang T.C."/>
            <person name="Huo Q.B."/>
            <person name="Li W."/>
            <person name="Chen H.Y."/>
            <person name="Chen S.E."/>
            <person name="Zhou L.G."/>
            <person name="Ni X.B."/>
            <person name="Tian J.H."/>
            <person name="Sheng Y."/>
            <person name="Liu T."/>
            <person name="Pan Y.S."/>
            <person name="Xia L.Y."/>
            <person name="Li J."/>
            <person name="Zhao F."/>
            <person name="Cao W.C."/>
        </authorList>
    </citation>
    <scope>NUCLEOTIDE SEQUENCE [LARGE SCALE GENOMIC DNA]</scope>
    <source>
        <strain evidence="13">HaeL-2018</strain>
    </source>
</reference>
<dbReference type="Pfam" id="PF08447">
    <property type="entry name" value="PAS_3"/>
    <property type="match status" value="1"/>
</dbReference>
<dbReference type="PANTHER" id="PTHR23043:SF36">
    <property type="entry name" value="PROTEIN SINGLE-MINDED"/>
    <property type="match status" value="1"/>
</dbReference>
<dbReference type="InterPro" id="IPR000014">
    <property type="entry name" value="PAS"/>
</dbReference>
<dbReference type="FunFam" id="4.10.280.10:FF:000007">
    <property type="entry name" value="single-minded homolog 1 isoform X1"/>
    <property type="match status" value="1"/>
</dbReference>
<name>A0A9J6H3K5_HAELO</name>
<keyword evidence="7" id="KW-0238">DNA-binding</keyword>
<dbReference type="Gene3D" id="4.10.280.10">
    <property type="entry name" value="Helix-loop-helix DNA-binding domain"/>
    <property type="match status" value="1"/>
</dbReference>
<dbReference type="VEuPathDB" id="VectorBase:HLOH_049286"/>
<evidence type="ECO:0000259" key="12">
    <source>
        <dbReference type="PROSITE" id="PS50888"/>
    </source>
</evidence>